<dbReference type="eggNOG" id="COG2755">
    <property type="taxonomic scope" value="Bacteria"/>
</dbReference>
<dbReference type="Gene3D" id="3.40.50.1110">
    <property type="entry name" value="SGNH hydrolase"/>
    <property type="match status" value="1"/>
</dbReference>
<accession>A0A1I4UXH3</accession>
<evidence type="ECO:0000313" key="3">
    <source>
        <dbReference type="Proteomes" id="UP000182961"/>
    </source>
</evidence>
<gene>
    <name evidence="2" type="ORF">SAMN05444143_10423</name>
</gene>
<keyword evidence="3" id="KW-1185">Reference proteome</keyword>
<dbReference type="InterPro" id="IPR013830">
    <property type="entry name" value="SGNH_hydro"/>
</dbReference>
<feature type="domain" description="SGNH hydrolase-type esterase" evidence="1">
    <location>
        <begin position="59"/>
        <end position="239"/>
    </location>
</feature>
<proteinExistence type="predicted"/>
<evidence type="ECO:0000313" key="2">
    <source>
        <dbReference type="EMBL" id="SFM93463.1"/>
    </source>
</evidence>
<dbReference type="GO" id="GO:0016788">
    <property type="term" value="F:hydrolase activity, acting on ester bonds"/>
    <property type="evidence" value="ECO:0007669"/>
    <property type="project" value="UniProtKB-ARBA"/>
</dbReference>
<dbReference type="CDD" id="cd01832">
    <property type="entry name" value="SGNH_hydrolase_like_1"/>
    <property type="match status" value="1"/>
</dbReference>
<dbReference type="EMBL" id="FOUT01000004">
    <property type="protein sequence ID" value="SFM93463.1"/>
    <property type="molecule type" value="Genomic_DNA"/>
</dbReference>
<dbReference type="SUPFAM" id="SSF52266">
    <property type="entry name" value="SGNH hydrolase"/>
    <property type="match status" value="1"/>
</dbReference>
<reference evidence="3" key="1">
    <citation type="submission" date="2016-10" db="EMBL/GenBank/DDBJ databases">
        <authorList>
            <person name="Varghese N."/>
            <person name="Submissions S."/>
        </authorList>
    </citation>
    <scope>NUCLEOTIDE SEQUENCE [LARGE SCALE GENOMIC DNA]</scope>
    <source>
        <strain evidence="3">DSM 4002</strain>
    </source>
</reference>
<evidence type="ECO:0000259" key="1">
    <source>
        <dbReference type="Pfam" id="PF13472"/>
    </source>
</evidence>
<dbReference type="InterPro" id="IPR036514">
    <property type="entry name" value="SGNH_hydro_sf"/>
</dbReference>
<dbReference type="RefSeq" id="WP_051536565.1">
    <property type="nucleotide sequence ID" value="NZ_CBCRUM010000003.1"/>
</dbReference>
<dbReference type="AlphaFoldDB" id="A0A1I4UXH3"/>
<protein>
    <submittedName>
        <fullName evidence="2">Lysophospholipase L1</fullName>
    </submittedName>
</protein>
<sequence length="255" mass="28547">MEHFSKHIKTALRLFILIVVVLFFNQCSSENTTLVPQPESSPAPQPQPQPVNKKVSYIALGDSYTIGQSVCLTCRFPEQLKKKLETTIPGLTVDLKIIAQTGWTTSNLIHAIKEQQPTNNYNLVTLLIGVNNQYQNREFSLYEREFPQLAQTAIALAKGNKDNVIVVSIPDYAYTPFGQQFGTPTKISTEIDRYNAFAKSYCDANGITFINITDITRQGLKETYLVATDGLHPSEKAYSLFVDRIAPKAKVIVQK</sequence>
<dbReference type="Proteomes" id="UP000182961">
    <property type="component" value="Unassembled WGS sequence"/>
</dbReference>
<dbReference type="Pfam" id="PF13472">
    <property type="entry name" value="Lipase_GDSL_2"/>
    <property type="match status" value="1"/>
</dbReference>
<dbReference type="STRING" id="29536.FLB_16360"/>
<name>A0A1I4UXH3_9FLAO</name>
<organism evidence="2 3">
    <name type="scientific">Flavobacterium succinicans</name>
    <dbReference type="NCBI Taxonomy" id="29536"/>
    <lineage>
        <taxon>Bacteria</taxon>
        <taxon>Pseudomonadati</taxon>
        <taxon>Bacteroidota</taxon>
        <taxon>Flavobacteriia</taxon>
        <taxon>Flavobacteriales</taxon>
        <taxon>Flavobacteriaceae</taxon>
        <taxon>Flavobacterium</taxon>
    </lineage>
</organism>